<dbReference type="GO" id="GO:0005634">
    <property type="term" value="C:nucleus"/>
    <property type="evidence" value="ECO:0007669"/>
    <property type="project" value="TreeGrafter"/>
</dbReference>
<evidence type="ECO:0000313" key="13">
    <source>
        <dbReference type="Proteomes" id="UP000053317"/>
    </source>
</evidence>
<feature type="region of interest" description="Disordered" evidence="9">
    <location>
        <begin position="485"/>
        <end position="516"/>
    </location>
</feature>
<keyword evidence="10" id="KW-0812">Transmembrane</keyword>
<protein>
    <recommendedName>
        <fullName evidence="2">Cell pattern formation-associated protein stuA</fullName>
    </recommendedName>
    <alternativeName>
        <fullName evidence="8">Stunted protein A</fullName>
    </alternativeName>
</protein>
<feature type="domain" description="HTH APSES-type" evidence="11">
    <location>
        <begin position="22"/>
        <end position="128"/>
    </location>
</feature>
<evidence type="ECO:0000313" key="12">
    <source>
        <dbReference type="EMBL" id="KKY18896.1"/>
    </source>
</evidence>
<dbReference type="InterPro" id="IPR003163">
    <property type="entry name" value="Tscrpt_reg_HTH_APSES-type"/>
</dbReference>
<evidence type="ECO:0000256" key="5">
    <source>
        <dbReference type="ARBA" id="ARBA00023125"/>
    </source>
</evidence>
<keyword evidence="13" id="KW-1185">Reference proteome</keyword>
<keyword evidence="3" id="KW-0749">Sporulation</keyword>
<dbReference type="PANTHER" id="PTHR47792">
    <property type="entry name" value="PROTEIN SOK2-RELATED"/>
    <property type="match status" value="1"/>
</dbReference>
<evidence type="ECO:0000256" key="6">
    <source>
        <dbReference type="ARBA" id="ARBA00023163"/>
    </source>
</evidence>
<dbReference type="GO" id="GO:0048315">
    <property type="term" value="P:conidium formation"/>
    <property type="evidence" value="ECO:0007669"/>
    <property type="project" value="UniProtKB-KW"/>
</dbReference>
<evidence type="ECO:0000256" key="2">
    <source>
        <dbReference type="ARBA" id="ARBA00019309"/>
    </source>
</evidence>
<feature type="region of interest" description="Disordered" evidence="9">
    <location>
        <begin position="279"/>
        <end position="303"/>
    </location>
</feature>
<evidence type="ECO:0000256" key="3">
    <source>
        <dbReference type="ARBA" id="ARBA00022969"/>
    </source>
</evidence>
<evidence type="ECO:0000256" key="8">
    <source>
        <dbReference type="ARBA" id="ARBA00031907"/>
    </source>
</evidence>
<organism evidence="12 13">
    <name type="scientific">Phaeomoniella chlamydospora</name>
    <name type="common">Phaeoacremonium chlamydosporum</name>
    <dbReference type="NCBI Taxonomy" id="158046"/>
    <lineage>
        <taxon>Eukaryota</taxon>
        <taxon>Fungi</taxon>
        <taxon>Dikarya</taxon>
        <taxon>Ascomycota</taxon>
        <taxon>Pezizomycotina</taxon>
        <taxon>Eurotiomycetes</taxon>
        <taxon>Chaetothyriomycetidae</taxon>
        <taxon>Phaeomoniellales</taxon>
        <taxon>Phaeomoniellaceae</taxon>
        <taxon>Phaeomoniella</taxon>
    </lineage>
</organism>
<feature type="region of interest" description="Disordered" evidence="9">
    <location>
        <begin position="333"/>
        <end position="357"/>
    </location>
</feature>
<dbReference type="AlphaFoldDB" id="A0A0G2E990"/>
<dbReference type="EMBL" id="LCWF01000114">
    <property type="protein sequence ID" value="KKY18896.1"/>
    <property type="molecule type" value="Genomic_DNA"/>
</dbReference>
<name>A0A0G2E990_PHACM</name>
<dbReference type="InterPro" id="IPR018004">
    <property type="entry name" value="KilA/APSES_HTH"/>
</dbReference>
<keyword evidence="6" id="KW-0804">Transcription</keyword>
<keyword evidence="7" id="KW-0183">Conidiation</keyword>
<reference evidence="12 13" key="2">
    <citation type="submission" date="2015-05" db="EMBL/GenBank/DDBJ databases">
        <authorList>
            <person name="Morales-Cruz A."/>
            <person name="Amrine K.C."/>
            <person name="Cantu D."/>
        </authorList>
    </citation>
    <scope>NUCLEOTIDE SEQUENCE [LARGE SCALE GENOMIC DNA]</scope>
    <source>
        <strain evidence="12">UCRPC4</strain>
    </source>
</reference>
<evidence type="ECO:0000256" key="1">
    <source>
        <dbReference type="ARBA" id="ARBA00007247"/>
    </source>
</evidence>
<evidence type="ECO:0000256" key="9">
    <source>
        <dbReference type="SAM" id="MobiDB-lite"/>
    </source>
</evidence>
<evidence type="ECO:0000256" key="4">
    <source>
        <dbReference type="ARBA" id="ARBA00023015"/>
    </source>
</evidence>
<keyword evidence="5" id="KW-0238">DNA-binding</keyword>
<sequence length="604" mass="66863">MPRAEQQLGVTDQMTASGTKPSLIIFQWKDEGSLCYQIEVNGIHVTRREDNNFINASKLMMVARVPRQERYRLLKSEQNLHFVKRGSMHLRGIWIPLERALYFANKANVTSLVYPLFAENIRDLLDEAEPSPKASTVVPDATKAMKGYGSTHLQQLPPLYGSDDYKVDAWTHVDQHRPNSTMGGQVASLEYNLKPTPVLEGAEYFRALLSGGSLDSDSFSFLEKNVRNRPSDTKTSVSTFSSAASTAVADLAPSFPSLGQPNLPPYVTDSPPSLFSQKQVQEVGIKPRPEESDLSSSEWDDDGPDPVISSLVSASCRILLNVHERLVVRELPSNSNQQYSKGPRVVSDGSEGQQSTQDIARSHKRKLSNTFDGITMFHAIIVFVAAGAILLLRLWSRYISERSHLRLRLGPALSQEDDLQLQQEVQQEAGQCYLEHIFSKSMPHLGHPRVANIDPVSNNRAGPSDDASNTRWTTLIARDSVNAHTTDPAEHGASLDIASNTSSSSIPQTPTARQGCQQGSRIVADQLVHTDRQTVSGVEAASDLTISELENLRNTEDTNHPISFINDGDLGLDWNPEVDAFFENSKPEELNFEELDVFAECHGY</sequence>
<proteinExistence type="inferred from homology"/>
<keyword evidence="4" id="KW-0805">Transcription regulation</keyword>
<reference evidence="12 13" key="1">
    <citation type="submission" date="2015-05" db="EMBL/GenBank/DDBJ databases">
        <title>Distinctive expansion of gene families associated with plant cell wall degradation and secondary metabolism in the genomes of grapevine trunk pathogens.</title>
        <authorList>
            <person name="Lawrence D.P."/>
            <person name="Travadon R."/>
            <person name="Rolshausen P.E."/>
            <person name="Baumgartner K."/>
        </authorList>
    </citation>
    <scope>NUCLEOTIDE SEQUENCE [LARGE SCALE GENOMIC DNA]</scope>
    <source>
        <strain evidence="12">UCRPC4</strain>
    </source>
</reference>
<dbReference type="SUPFAM" id="SSF54616">
    <property type="entry name" value="DNA-binding domain of Mlu1-box binding protein MBP1"/>
    <property type="match status" value="1"/>
</dbReference>
<dbReference type="SMART" id="SM01252">
    <property type="entry name" value="KilA-N"/>
    <property type="match status" value="1"/>
</dbReference>
<dbReference type="OrthoDB" id="5407653at2759"/>
<dbReference type="GO" id="GO:0030435">
    <property type="term" value="P:sporulation resulting in formation of a cellular spore"/>
    <property type="evidence" value="ECO:0007669"/>
    <property type="project" value="UniProtKB-KW"/>
</dbReference>
<dbReference type="GO" id="GO:0043565">
    <property type="term" value="F:sequence-specific DNA binding"/>
    <property type="evidence" value="ECO:0007669"/>
    <property type="project" value="TreeGrafter"/>
</dbReference>
<evidence type="ECO:0000259" key="11">
    <source>
        <dbReference type="PROSITE" id="PS51299"/>
    </source>
</evidence>
<gene>
    <name evidence="12" type="ORF">UCRPC4_g04741</name>
</gene>
<accession>A0A0G2E990</accession>
<evidence type="ECO:0000256" key="10">
    <source>
        <dbReference type="SAM" id="Phobius"/>
    </source>
</evidence>
<dbReference type="PROSITE" id="PS51299">
    <property type="entry name" value="HTH_APSES"/>
    <property type="match status" value="1"/>
</dbReference>
<comment type="caution">
    <text evidence="12">The sequence shown here is derived from an EMBL/GenBank/DDBJ whole genome shotgun (WGS) entry which is preliminary data.</text>
</comment>
<dbReference type="GO" id="GO:0045944">
    <property type="term" value="P:positive regulation of transcription by RNA polymerase II"/>
    <property type="evidence" value="ECO:0007669"/>
    <property type="project" value="TreeGrafter"/>
</dbReference>
<dbReference type="InterPro" id="IPR036887">
    <property type="entry name" value="HTH_APSES_sf"/>
</dbReference>
<dbReference type="PANTHER" id="PTHR47792:SF1">
    <property type="entry name" value="PROTEIN SOK2-RELATED"/>
    <property type="match status" value="1"/>
</dbReference>
<keyword evidence="10" id="KW-1133">Transmembrane helix</keyword>
<dbReference type="Proteomes" id="UP000053317">
    <property type="component" value="Unassembled WGS sequence"/>
</dbReference>
<feature type="compositionally biased region" description="Polar residues" evidence="9">
    <location>
        <begin position="497"/>
        <end position="516"/>
    </location>
</feature>
<feature type="transmembrane region" description="Helical" evidence="10">
    <location>
        <begin position="376"/>
        <end position="396"/>
    </location>
</feature>
<dbReference type="Pfam" id="PF04383">
    <property type="entry name" value="KilA-N"/>
    <property type="match status" value="1"/>
</dbReference>
<keyword evidence="10" id="KW-0472">Membrane</keyword>
<dbReference type="InterPro" id="IPR029790">
    <property type="entry name" value="EFG1/Phd1/StuA"/>
</dbReference>
<comment type="similarity">
    <text evidence="1">Belongs to the EFG1/PHD1/stuA family.</text>
</comment>
<dbReference type="Gene3D" id="3.10.260.10">
    <property type="entry name" value="Transcription regulator HTH, APSES-type DNA-binding domain"/>
    <property type="match status" value="1"/>
</dbReference>
<dbReference type="GO" id="GO:0003700">
    <property type="term" value="F:DNA-binding transcription factor activity"/>
    <property type="evidence" value="ECO:0007669"/>
    <property type="project" value="TreeGrafter"/>
</dbReference>
<evidence type="ECO:0000256" key="7">
    <source>
        <dbReference type="ARBA" id="ARBA00023321"/>
    </source>
</evidence>